<proteinExistence type="predicted"/>
<dbReference type="Proteomes" id="UP001589613">
    <property type="component" value="Unassembled WGS sequence"/>
</dbReference>
<keyword evidence="2" id="KW-1185">Reference proteome</keyword>
<accession>A0ABV5V185</accession>
<protein>
    <submittedName>
        <fullName evidence="1">Uncharacterized protein</fullName>
    </submittedName>
</protein>
<comment type="caution">
    <text evidence="1">The sequence shown here is derived from an EMBL/GenBank/DDBJ whole genome shotgun (WGS) entry which is preliminary data.</text>
</comment>
<evidence type="ECO:0000313" key="2">
    <source>
        <dbReference type="Proteomes" id="UP001589613"/>
    </source>
</evidence>
<dbReference type="EMBL" id="JBHMAX010000012">
    <property type="protein sequence ID" value="MFB9731574.1"/>
    <property type="molecule type" value="Genomic_DNA"/>
</dbReference>
<dbReference type="RefSeq" id="WP_141337015.1">
    <property type="nucleotide sequence ID" value="NZ_JBHMAX010000012.1"/>
</dbReference>
<name>A0ABV5V185_9MICO</name>
<evidence type="ECO:0000313" key="1">
    <source>
        <dbReference type="EMBL" id="MFB9731574.1"/>
    </source>
</evidence>
<sequence>MNRQQLARLLMAACDVTKDPEVLVMGSQAVLGTWDEDELPPEATASMEVGIAFLDDGPDRKKADMVEGAIGALSQMHAAEGIYAEGISVSTSILPDGWQARLRTWGLASSAPARPLFLEPHDLCVAKLMAGREKDYEFIGALISAAMVQPRIIEERLAMLSTETHKVAIARALRFVQRSVSAPDRRPPA</sequence>
<organism evidence="1 2">
    <name type="scientific">Ornithinimicrobium kibberense</name>
    <dbReference type="NCBI Taxonomy" id="282060"/>
    <lineage>
        <taxon>Bacteria</taxon>
        <taxon>Bacillati</taxon>
        <taxon>Actinomycetota</taxon>
        <taxon>Actinomycetes</taxon>
        <taxon>Micrococcales</taxon>
        <taxon>Ornithinimicrobiaceae</taxon>
        <taxon>Ornithinimicrobium</taxon>
    </lineage>
</organism>
<reference evidence="1 2" key="1">
    <citation type="submission" date="2024-09" db="EMBL/GenBank/DDBJ databases">
        <authorList>
            <person name="Sun Q."/>
            <person name="Mori K."/>
        </authorList>
    </citation>
    <scope>NUCLEOTIDE SEQUENCE [LARGE SCALE GENOMIC DNA]</scope>
    <source>
        <strain evidence="1 2">JCM 12763</strain>
    </source>
</reference>
<gene>
    <name evidence="1" type="ORF">ACFFN0_05925</name>
</gene>